<feature type="transmembrane region" description="Helical" evidence="1">
    <location>
        <begin position="15"/>
        <end position="34"/>
    </location>
</feature>
<organism evidence="2 3">
    <name type="scientific">Desulfosporosinus nitroreducens</name>
    <dbReference type="NCBI Taxonomy" id="2018668"/>
    <lineage>
        <taxon>Bacteria</taxon>
        <taxon>Bacillati</taxon>
        <taxon>Bacillota</taxon>
        <taxon>Clostridia</taxon>
        <taxon>Eubacteriales</taxon>
        <taxon>Desulfitobacteriaceae</taxon>
        <taxon>Desulfosporosinus</taxon>
    </lineage>
</organism>
<evidence type="ECO:0000256" key="1">
    <source>
        <dbReference type="SAM" id="Phobius"/>
    </source>
</evidence>
<keyword evidence="1" id="KW-1133">Transmembrane helix</keyword>
<gene>
    <name evidence="2" type="ORF">M8H41_22925</name>
</gene>
<keyword evidence="1" id="KW-0812">Transmembrane</keyword>
<feature type="transmembrane region" description="Helical" evidence="1">
    <location>
        <begin position="82"/>
        <end position="100"/>
    </location>
</feature>
<reference evidence="2" key="1">
    <citation type="submission" date="2022-05" db="EMBL/GenBank/DDBJ databases">
        <title>Expanded diversity of anoxic marine methylotrophy in a Black Sea sulfate reducing microorganism.</title>
        <authorList>
            <person name="Fischer P.Q."/>
            <person name="Stams A.J.M."/>
            <person name="Villanueva L."/>
            <person name="Sousa D.Z."/>
        </authorList>
    </citation>
    <scope>NUCLEOTIDE SEQUENCE</scope>
    <source>
        <strain evidence="2">P130</strain>
    </source>
</reference>
<proteinExistence type="predicted"/>
<keyword evidence="3" id="KW-1185">Reference proteome</keyword>
<evidence type="ECO:0000313" key="3">
    <source>
        <dbReference type="Proteomes" id="UP001176021"/>
    </source>
</evidence>
<protein>
    <submittedName>
        <fullName evidence="2">Uncharacterized protein</fullName>
    </submittedName>
</protein>
<accession>A0ABT8QWF1</accession>
<sequence>MTFEEYIRQGHVNNIKMIFIMASILLLLAVFQKFKPSFSLSYLSNSKPTYLKAKLLAKLISSATLYICGLYLTYFADLTNKTTMYSFWFLWIPILLYHVYKWGLTKFFDHKNQEE</sequence>
<comment type="caution">
    <text evidence="2">The sequence shown here is derived from an EMBL/GenBank/DDBJ whole genome shotgun (WGS) entry which is preliminary data.</text>
</comment>
<dbReference type="EMBL" id="JAMJEV010000030">
    <property type="protein sequence ID" value="MDO0825668.1"/>
    <property type="molecule type" value="Genomic_DNA"/>
</dbReference>
<name>A0ABT8QWF1_9FIRM</name>
<feature type="transmembrane region" description="Helical" evidence="1">
    <location>
        <begin position="55"/>
        <end position="76"/>
    </location>
</feature>
<dbReference type="Proteomes" id="UP001176021">
    <property type="component" value="Unassembled WGS sequence"/>
</dbReference>
<evidence type="ECO:0000313" key="2">
    <source>
        <dbReference type="EMBL" id="MDO0825668.1"/>
    </source>
</evidence>
<keyword evidence="1" id="KW-0472">Membrane</keyword>
<dbReference type="RefSeq" id="WP_302050166.1">
    <property type="nucleotide sequence ID" value="NZ_JAMJEV010000030.1"/>
</dbReference>